<dbReference type="InterPro" id="IPR036397">
    <property type="entry name" value="RNaseH_sf"/>
</dbReference>
<organism evidence="2 3">
    <name type="scientific">Vicia faba</name>
    <name type="common">Broad bean</name>
    <name type="synonym">Faba vulgaris</name>
    <dbReference type="NCBI Taxonomy" id="3906"/>
    <lineage>
        <taxon>Eukaryota</taxon>
        <taxon>Viridiplantae</taxon>
        <taxon>Streptophyta</taxon>
        <taxon>Embryophyta</taxon>
        <taxon>Tracheophyta</taxon>
        <taxon>Spermatophyta</taxon>
        <taxon>Magnoliopsida</taxon>
        <taxon>eudicotyledons</taxon>
        <taxon>Gunneridae</taxon>
        <taxon>Pentapetalae</taxon>
        <taxon>rosids</taxon>
        <taxon>fabids</taxon>
        <taxon>Fabales</taxon>
        <taxon>Fabaceae</taxon>
        <taxon>Papilionoideae</taxon>
        <taxon>50 kb inversion clade</taxon>
        <taxon>NPAAA clade</taxon>
        <taxon>Hologalegina</taxon>
        <taxon>IRL clade</taxon>
        <taxon>Fabeae</taxon>
        <taxon>Vicia</taxon>
    </lineage>
</organism>
<dbReference type="Gene3D" id="3.80.10.10">
    <property type="entry name" value="Ribonuclease Inhibitor"/>
    <property type="match status" value="1"/>
</dbReference>
<name>A0AAV1APJ5_VICFA</name>
<dbReference type="PANTHER" id="PTHR38926:SF13">
    <property type="entry name" value="F-BOX DOMAIN CONTAINING PROTEIN, EXPRESSED"/>
    <property type="match status" value="1"/>
</dbReference>
<dbReference type="Proteomes" id="UP001157006">
    <property type="component" value="Chromosome 4"/>
</dbReference>
<protein>
    <recommendedName>
        <fullName evidence="1">RNase H type-1 domain-containing protein</fullName>
    </recommendedName>
</protein>
<dbReference type="GO" id="GO:0004523">
    <property type="term" value="F:RNA-DNA hybrid ribonuclease activity"/>
    <property type="evidence" value="ECO:0007669"/>
    <property type="project" value="InterPro"/>
</dbReference>
<dbReference type="Pfam" id="PF13456">
    <property type="entry name" value="RVT_3"/>
    <property type="match status" value="1"/>
</dbReference>
<dbReference type="SUPFAM" id="SSF53098">
    <property type="entry name" value="Ribonuclease H-like"/>
    <property type="match status" value="1"/>
</dbReference>
<dbReference type="CDD" id="cd06222">
    <property type="entry name" value="RNase_H_like"/>
    <property type="match status" value="1"/>
</dbReference>
<dbReference type="InterPro" id="IPR012337">
    <property type="entry name" value="RNaseH-like_sf"/>
</dbReference>
<dbReference type="EMBL" id="OX451739">
    <property type="protein sequence ID" value="CAI8611633.1"/>
    <property type="molecule type" value="Genomic_DNA"/>
</dbReference>
<feature type="domain" description="RNase H type-1" evidence="1">
    <location>
        <begin position="3"/>
        <end position="65"/>
    </location>
</feature>
<dbReference type="Gene3D" id="3.30.420.10">
    <property type="entry name" value="Ribonuclease H-like superfamily/Ribonuclease H"/>
    <property type="match status" value="1"/>
</dbReference>
<sequence length="379" mass="44894">MKFIKIEIRVDSMVVVQDVKGKRNTLRNRNNLVSKIISMWDLDWEVEITYVHREVNQLADALAKEFKRLSDGTEVEKSGEKMMMMMMSNVMKNLNTDLYVEIFKRIDMFESNSAVVRFLKAWGKANYEHWQTLDFSMLKSDFIKTKSVPFVWVHSCFDNVLYNLLFVALNSSKGNIKNLIFHYDLYLTDDQFMYTAKRCPLVRRLVFLSWNRIKKISMRKAIRSWKDLESMTMPSIDDPKYVFEEISNNCKNFRELKVMGRFHLGFANSLIMYLPNLKVLSIRCSELVKEALILILDKLEHLEVLNISHSCFVNDVNNYEGYRFDPIISEKASRLREFVTCSKESCIMCHRTKIDRGRPRWFKYEEGRWKDDEVSSLSL</sequence>
<dbReference type="AlphaFoldDB" id="A0AAV1APJ5"/>
<proteinExistence type="predicted"/>
<dbReference type="PANTHER" id="PTHR38926">
    <property type="entry name" value="F-BOX DOMAIN CONTAINING PROTEIN, EXPRESSED"/>
    <property type="match status" value="1"/>
</dbReference>
<accession>A0AAV1APJ5</accession>
<dbReference type="SUPFAM" id="SSF52047">
    <property type="entry name" value="RNI-like"/>
    <property type="match status" value="1"/>
</dbReference>
<dbReference type="InterPro" id="IPR044730">
    <property type="entry name" value="RNase_H-like_dom_plant"/>
</dbReference>
<evidence type="ECO:0000313" key="2">
    <source>
        <dbReference type="EMBL" id="CAI8611633.1"/>
    </source>
</evidence>
<evidence type="ECO:0000259" key="1">
    <source>
        <dbReference type="Pfam" id="PF13456"/>
    </source>
</evidence>
<dbReference type="InterPro" id="IPR002156">
    <property type="entry name" value="RNaseH_domain"/>
</dbReference>
<dbReference type="InterPro" id="IPR032675">
    <property type="entry name" value="LRR_dom_sf"/>
</dbReference>
<reference evidence="2 3" key="1">
    <citation type="submission" date="2023-01" db="EMBL/GenBank/DDBJ databases">
        <authorList>
            <person name="Kreplak J."/>
        </authorList>
    </citation>
    <scope>NUCLEOTIDE SEQUENCE [LARGE SCALE GENOMIC DNA]</scope>
</reference>
<gene>
    <name evidence="2" type="ORF">VFH_IV239480</name>
</gene>
<evidence type="ECO:0000313" key="3">
    <source>
        <dbReference type="Proteomes" id="UP001157006"/>
    </source>
</evidence>
<keyword evidence="3" id="KW-1185">Reference proteome</keyword>
<dbReference type="GO" id="GO:0003676">
    <property type="term" value="F:nucleic acid binding"/>
    <property type="evidence" value="ECO:0007669"/>
    <property type="project" value="InterPro"/>
</dbReference>